<accession>A0A0E9VFC8</accession>
<feature type="compositionally biased region" description="Polar residues" evidence="1">
    <location>
        <begin position="21"/>
        <end position="30"/>
    </location>
</feature>
<reference evidence="2" key="2">
    <citation type="journal article" date="2015" name="Fish Shellfish Immunol.">
        <title>Early steps in the European eel (Anguilla anguilla)-Vibrio vulnificus interaction in the gills: Role of the RtxA13 toxin.</title>
        <authorList>
            <person name="Callol A."/>
            <person name="Pajuelo D."/>
            <person name="Ebbesson L."/>
            <person name="Teles M."/>
            <person name="MacKenzie S."/>
            <person name="Amaro C."/>
        </authorList>
    </citation>
    <scope>NUCLEOTIDE SEQUENCE</scope>
</reference>
<evidence type="ECO:0000256" key="1">
    <source>
        <dbReference type="SAM" id="MobiDB-lite"/>
    </source>
</evidence>
<organism evidence="2">
    <name type="scientific">Anguilla anguilla</name>
    <name type="common">European freshwater eel</name>
    <name type="synonym">Muraena anguilla</name>
    <dbReference type="NCBI Taxonomy" id="7936"/>
    <lineage>
        <taxon>Eukaryota</taxon>
        <taxon>Metazoa</taxon>
        <taxon>Chordata</taxon>
        <taxon>Craniata</taxon>
        <taxon>Vertebrata</taxon>
        <taxon>Euteleostomi</taxon>
        <taxon>Actinopterygii</taxon>
        <taxon>Neopterygii</taxon>
        <taxon>Teleostei</taxon>
        <taxon>Anguilliformes</taxon>
        <taxon>Anguillidae</taxon>
        <taxon>Anguilla</taxon>
    </lineage>
</organism>
<reference evidence="2" key="1">
    <citation type="submission" date="2014-11" db="EMBL/GenBank/DDBJ databases">
        <authorList>
            <person name="Amaro Gonzalez C."/>
        </authorList>
    </citation>
    <scope>NUCLEOTIDE SEQUENCE</scope>
</reference>
<evidence type="ECO:0000313" key="2">
    <source>
        <dbReference type="EMBL" id="JAH76757.1"/>
    </source>
</evidence>
<protein>
    <submittedName>
        <fullName evidence="2">Uncharacterized protein</fullName>
    </submittedName>
</protein>
<feature type="region of interest" description="Disordered" evidence="1">
    <location>
        <begin position="21"/>
        <end position="45"/>
    </location>
</feature>
<name>A0A0E9VFC8_ANGAN</name>
<dbReference type="AlphaFoldDB" id="A0A0E9VFC8"/>
<sequence length="45" mass="5229">MTSLSYERKWCRLTVKHSGMQAPNTVTNTHTQKRHTPVTRRGQGF</sequence>
<dbReference type="EMBL" id="GBXM01031820">
    <property type="protein sequence ID" value="JAH76757.1"/>
    <property type="molecule type" value="Transcribed_RNA"/>
</dbReference>
<proteinExistence type="predicted"/>